<dbReference type="GO" id="GO:1990871">
    <property type="term" value="C:Vma12-Vma22 assembly complex"/>
    <property type="evidence" value="ECO:0007669"/>
    <property type="project" value="TreeGrafter"/>
</dbReference>
<dbReference type="AlphaFoldDB" id="A0A9N8WQ71"/>
<dbReference type="PANTHER" id="PTHR31996">
    <property type="entry name" value="COILED-COIL DOMAIN-CONTAINING PROTEIN 115"/>
    <property type="match status" value="1"/>
</dbReference>
<dbReference type="Pfam" id="PF21730">
    <property type="entry name" value="Vma22_CCDC115"/>
    <property type="match status" value="2"/>
</dbReference>
<proteinExistence type="predicted"/>
<reference evidence="2" key="1">
    <citation type="submission" date="2021-06" db="EMBL/GenBank/DDBJ databases">
        <authorList>
            <person name="Kallberg Y."/>
            <person name="Tangrot J."/>
            <person name="Rosling A."/>
        </authorList>
    </citation>
    <scope>NUCLEOTIDE SEQUENCE</scope>
    <source>
        <strain evidence="2">MT106</strain>
    </source>
</reference>
<dbReference type="EMBL" id="CAJVPL010000402">
    <property type="protein sequence ID" value="CAG8492800.1"/>
    <property type="molecule type" value="Genomic_DNA"/>
</dbReference>
<keyword evidence="3" id="KW-1185">Reference proteome</keyword>
<dbReference type="OrthoDB" id="408631at2759"/>
<dbReference type="PANTHER" id="PTHR31996:SF2">
    <property type="entry name" value="COILED-COIL DOMAIN-CONTAINING PROTEIN 115"/>
    <property type="match status" value="1"/>
</dbReference>
<evidence type="ECO:0000313" key="3">
    <source>
        <dbReference type="Proteomes" id="UP000789831"/>
    </source>
</evidence>
<evidence type="ECO:0000313" key="2">
    <source>
        <dbReference type="EMBL" id="CAG8492800.1"/>
    </source>
</evidence>
<name>A0A9N8WQ71_9GLOM</name>
<dbReference type="InterPro" id="IPR040357">
    <property type="entry name" value="Vma22/CCDC115"/>
</dbReference>
<dbReference type="GO" id="GO:0070072">
    <property type="term" value="P:vacuolar proton-transporting V-type ATPase complex assembly"/>
    <property type="evidence" value="ECO:0007669"/>
    <property type="project" value="InterPro"/>
</dbReference>
<organism evidence="2 3">
    <name type="scientific">Ambispora gerdemannii</name>
    <dbReference type="NCBI Taxonomy" id="144530"/>
    <lineage>
        <taxon>Eukaryota</taxon>
        <taxon>Fungi</taxon>
        <taxon>Fungi incertae sedis</taxon>
        <taxon>Mucoromycota</taxon>
        <taxon>Glomeromycotina</taxon>
        <taxon>Glomeromycetes</taxon>
        <taxon>Archaeosporales</taxon>
        <taxon>Ambisporaceae</taxon>
        <taxon>Ambispora</taxon>
    </lineage>
</organism>
<accession>A0A9N8WQ71</accession>
<evidence type="ECO:0000256" key="1">
    <source>
        <dbReference type="ARBA" id="ARBA00093634"/>
    </source>
</evidence>
<sequence length="249" mass="28145">MNSSEKLTEICEQLDTVVLEYLDLISSYKEQWKRISKELENGFLSLAHAKYAMGPSLLTQHQYDGRMKADTRVIISENQGAKANSFDNELGQSNNCQLILISGILDGPELDMLFAGDIAADTLEAGGLRQRNIKVSEKENNINMSENLEKHNYTKKRSIKNPLNWFGILVPSSLRESQNSFKQGLQEMINIINMRTKIHVKGQEYKKLKVEKELFLSSYHNINNDAIDAAATSKQEQVYPDASDLDLDG</sequence>
<dbReference type="GO" id="GO:0051082">
    <property type="term" value="F:unfolded protein binding"/>
    <property type="evidence" value="ECO:0007669"/>
    <property type="project" value="TreeGrafter"/>
</dbReference>
<gene>
    <name evidence="2" type="ORF">AGERDE_LOCUS3842</name>
</gene>
<protein>
    <recommendedName>
        <fullName evidence="1">Vacuolar ATPase assembly protein VMA22</fullName>
    </recommendedName>
</protein>
<comment type="caution">
    <text evidence="2">The sequence shown here is derived from an EMBL/GenBank/DDBJ whole genome shotgun (WGS) entry which is preliminary data.</text>
</comment>
<dbReference type="Proteomes" id="UP000789831">
    <property type="component" value="Unassembled WGS sequence"/>
</dbReference>